<dbReference type="SUPFAM" id="SSF51735">
    <property type="entry name" value="NAD(P)-binding Rossmann-fold domains"/>
    <property type="match status" value="1"/>
</dbReference>
<reference evidence="4 5" key="1">
    <citation type="journal article" date="2018" name="J. Microbiol.">
        <title>Baekduia soli gen. nov., sp. nov., a novel bacterium isolated from the soil of Baekdu Mountain and proposal of a novel family name, Baekduiaceae fam. nov.</title>
        <authorList>
            <person name="An D.S."/>
            <person name="Siddiqi M.Z."/>
            <person name="Kim K.H."/>
            <person name="Yu H.S."/>
            <person name="Im W.T."/>
        </authorList>
    </citation>
    <scope>NUCLEOTIDE SEQUENCE [LARGE SCALE GENOMIC DNA]</scope>
    <source>
        <strain evidence="4 5">BR7-21</strain>
    </source>
</reference>
<dbReference type="Gene3D" id="3.30.360.10">
    <property type="entry name" value="Dihydrodipicolinate Reductase, domain 2"/>
    <property type="match status" value="1"/>
</dbReference>
<feature type="domain" description="GFO/IDH/MocA-like oxidoreductase" evidence="3">
    <location>
        <begin position="140"/>
        <end position="286"/>
    </location>
</feature>
<dbReference type="OrthoDB" id="9792085at2"/>
<dbReference type="InterPro" id="IPR055170">
    <property type="entry name" value="GFO_IDH_MocA-like_dom"/>
</dbReference>
<evidence type="ECO:0000259" key="2">
    <source>
        <dbReference type="Pfam" id="PF01408"/>
    </source>
</evidence>
<dbReference type="InterPro" id="IPR036291">
    <property type="entry name" value="NAD(P)-bd_dom_sf"/>
</dbReference>
<dbReference type="PANTHER" id="PTHR43818">
    <property type="entry name" value="BCDNA.GH03377"/>
    <property type="match status" value="1"/>
</dbReference>
<dbReference type="Proteomes" id="UP000321805">
    <property type="component" value="Chromosome"/>
</dbReference>
<sequence>MGRQIGIGLLGAGWMGAMHSAAYRRVSGHFPALGLEPRLVIAADDAPGRAERAVRELGYEQATSDWRAVIAHPEVEAVSLTAPNALHREMALTAAAAGKHVWGEKPLGLWPHETAEIAEACAAAGIMTTVGFNYRHAPLVQHAAGLLAGGELGPLTRYRGAFLCDYASHPDGALTWRFLREQAGLGVLGDLMSHVVDMAHLLVGPIVRVCAQSATIIAERPLLPPGTATHFAVAPDGPRARVENEDWAAALVEFEGGLRGTLEVSRVATGPHAAMEFDVHGTDGALSWSFERLNELRRHRRPAPGEDGGYATVYAAPHHPDFAAFQPGAGNAMGFSDLKVIEARGFLESIRDGMPRAPEATDALAAARVVAAMARSVEVEGWVAVGDDIPRRSVA</sequence>
<dbReference type="PANTHER" id="PTHR43818:SF11">
    <property type="entry name" value="BCDNA.GH03377"/>
    <property type="match status" value="1"/>
</dbReference>
<dbReference type="Gene3D" id="3.40.50.720">
    <property type="entry name" value="NAD(P)-binding Rossmann-like Domain"/>
    <property type="match status" value="1"/>
</dbReference>
<dbReference type="Pfam" id="PF01408">
    <property type="entry name" value="GFO_IDH_MocA"/>
    <property type="match status" value="1"/>
</dbReference>
<dbReference type="GO" id="GO:0016491">
    <property type="term" value="F:oxidoreductase activity"/>
    <property type="evidence" value="ECO:0007669"/>
    <property type="project" value="UniProtKB-KW"/>
</dbReference>
<dbReference type="GO" id="GO:0000166">
    <property type="term" value="F:nucleotide binding"/>
    <property type="evidence" value="ECO:0007669"/>
    <property type="project" value="InterPro"/>
</dbReference>
<dbReference type="InterPro" id="IPR050463">
    <property type="entry name" value="Gfo/Idh/MocA_oxidrdct_glycsds"/>
</dbReference>
<dbReference type="KEGG" id="bsol:FSW04_24560"/>
<feature type="domain" description="Gfo/Idh/MocA-like oxidoreductase N-terminal" evidence="2">
    <location>
        <begin position="6"/>
        <end position="132"/>
    </location>
</feature>
<accession>A0A5B8UCR0</accession>
<proteinExistence type="predicted"/>
<dbReference type="AlphaFoldDB" id="A0A5B8UCR0"/>
<evidence type="ECO:0000259" key="3">
    <source>
        <dbReference type="Pfam" id="PF22725"/>
    </source>
</evidence>
<name>A0A5B8UCR0_9ACTN</name>
<organism evidence="4 5">
    <name type="scientific">Baekduia soli</name>
    <dbReference type="NCBI Taxonomy" id="496014"/>
    <lineage>
        <taxon>Bacteria</taxon>
        <taxon>Bacillati</taxon>
        <taxon>Actinomycetota</taxon>
        <taxon>Thermoleophilia</taxon>
        <taxon>Solirubrobacterales</taxon>
        <taxon>Baekduiaceae</taxon>
        <taxon>Baekduia</taxon>
    </lineage>
</organism>
<keyword evidence="5" id="KW-1185">Reference proteome</keyword>
<protein>
    <submittedName>
        <fullName evidence="4">Gfo/Idh/MocA family oxidoreductase</fullName>
    </submittedName>
</protein>
<gene>
    <name evidence="4" type="ORF">FSW04_24560</name>
</gene>
<dbReference type="EMBL" id="CP042430">
    <property type="protein sequence ID" value="QEC50442.1"/>
    <property type="molecule type" value="Genomic_DNA"/>
</dbReference>
<evidence type="ECO:0000313" key="5">
    <source>
        <dbReference type="Proteomes" id="UP000321805"/>
    </source>
</evidence>
<dbReference type="InterPro" id="IPR000683">
    <property type="entry name" value="Gfo/Idh/MocA-like_OxRdtase_N"/>
</dbReference>
<dbReference type="SUPFAM" id="SSF55347">
    <property type="entry name" value="Glyceraldehyde-3-phosphate dehydrogenase-like, C-terminal domain"/>
    <property type="match status" value="1"/>
</dbReference>
<keyword evidence="1" id="KW-0560">Oxidoreductase</keyword>
<dbReference type="Pfam" id="PF22725">
    <property type="entry name" value="GFO_IDH_MocA_C3"/>
    <property type="match status" value="1"/>
</dbReference>
<evidence type="ECO:0000256" key="1">
    <source>
        <dbReference type="ARBA" id="ARBA00023002"/>
    </source>
</evidence>
<dbReference type="RefSeq" id="WP_146923073.1">
    <property type="nucleotide sequence ID" value="NZ_CP042430.1"/>
</dbReference>
<evidence type="ECO:0000313" key="4">
    <source>
        <dbReference type="EMBL" id="QEC50442.1"/>
    </source>
</evidence>